<accession>A0A085LLN5</accession>
<evidence type="ECO:0000313" key="2">
    <source>
        <dbReference type="Proteomes" id="UP000030764"/>
    </source>
</evidence>
<reference evidence="1 2" key="1">
    <citation type="journal article" date="2014" name="Nat. Genet.">
        <title>Genome and transcriptome of the porcine whipworm Trichuris suis.</title>
        <authorList>
            <person name="Jex A.R."/>
            <person name="Nejsum P."/>
            <person name="Schwarz E.M."/>
            <person name="Hu L."/>
            <person name="Young N.D."/>
            <person name="Hall R.S."/>
            <person name="Korhonen P.K."/>
            <person name="Liao S."/>
            <person name="Thamsborg S."/>
            <person name="Xia J."/>
            <person name="Xu P."/>
            <person name="Wang S."/>
            <person name="Scheerlinck J.P."/>
            <person name="Hofmann A."/>
            <person name="Sternberg P.W."/>
            <person name="Wang J."/>
            <person name="Gasser R.B."/>
        </authorList>
    </citation>
    <scope>NUCLEOTIDE SEQUENCE [LARGE SCALE GENOMIC DNA]</scope>
    <source>
        <strain evidence="1">DCEP-RM93M</strain>
    </source>
</reference>
<protein>
    <submittedName>
        <fullName evidence="1">Uncharacterized protein</fullName>
    </submittedName>
</protein>
<name>A0A085LLN5_9BILA</name>
<evidence type="ECO:0000313" key="1">
    <source>
        <dbReference type="EMBL" id="KFD45881.1"/>
    </source>
</evidence>
<keyword evidence="2" id="KW-1185">Reference proteome</keyword>
<dbReference type="AlphaFoldDB" id="A0A085LLN5"/>
<sequence length="108" mass="12740">MDVHDAVSQAQTKTMKQLKGWDTRRLSRVVLQREVKEVFQPLPYRQSLRQINGFLWPLLEDKISKNHKKKLHRILMTSSTTLTGLCFPASENEELMPKRRGHVIEKTW</sequence>
<dbReference type="EMBL" id="KL363413">
    <property type="protein sequence ID" value="KFD45881.1"/>
    <property type="molecule type" value="Genomic_DNA"/>
</dbReference>
<proteinExistence type="predicted"/>
<gene>
    <name evidence="1" type="ORF">M513_13246</name>
</gene>
<dbReference type="Proteomes" id="UP000030764">
    <property type="component" value="Unassembled WGS sequence"/>
</dbReference>
<organism evidence="1 2">
    <name type="scientific">Trichuris suis</name>
    <name type="common">pig whipworm</name>
    <dbReference type="NCBI Taxonomy" id="68888"/>
    <lineage>
        <taxon>Eukaryota</taxon>
        <taxon>Metazoa</taxon>
        <taxon>Ecdysozoa</taxon>
        <taxon>Nematoda</taxon>
        <taxon>Enoplea</taxon>
        <taxon>Dorylaimia</taxon>
        <taxon>Trichinellida</taxon>
        <taxon>Trichuridae</taxon>
        <taxon>Trichuris</taxon>
    </lineage>
</organism>